<proteinExistence type="predicted"/>
<name>G0TXU3_TRYVY</name>
<organism evidence="1">
    <name type="scientific">Trypanosoma vivax (strain Y486)</name>
    <dbReference type="NCBI Taxonomy" id="1055687"/>
    <lineage>
        <taxon>Eukaryota</taxon>
        <taxon>Discoba</taxon>
        <taxon>Euglenozoa</taxon>
        <taxon>Kinetoplastea</taxon>
        <taxon>Metakinetoplastina</taxon>
        <taxon>Trypanosomatida</taxon>
        <taxon>Trypanosomatidae</taxon>
        <taxon>Trypanosoma</taxon>
        <taxon>Duttonella</taxon>
    </lineage>
</organism>
<protein>
    <submittedName>
        <fullName evidence="1">Uncharacterized protein</fullName>
    </submittedName>
</protein>
<dbReference type="VEuPathDB" id="TriTrypDB:TvY486_0701220"/>
<sequence length="126" mass="14719">MFVPMPPVGIALSSARHMSFISRPSCEDSPWKHPYRLLACLLSCRVKYKMVTHRYLFIYLFFNLSTLQRDLRIMLSYLLSFVLGCSVSRRKLDDSNRSTIRQLCFAPAAHLLQYPFLFLDAFFLPC</sequence>
<reference evidence="1" key="1">
    <citation type="journal article" date="2012" name="Proc. Natl. Acad. Sci. U.S.A.">
        <title>Antigenic diversity is generated by distinct evolutionary mechanisms in African trypanosome species.</title>
        <authorList>
            <person name="Jackson A.P."/>
            <person name="Berry A."/>
            <person name="Aslett M."/>
            <person name="Allison H.C."/>
            <person name="Burton P."/>
            <person name="Vavrova-Anderson J."/>
            <person name="Brown R."/>
            <person name="Browne H."/>
            <person name="Corton N."/>
            <person name="Hauser H."/>
            <person name="Gamble J."/>
            <person name="Gilderthorp R."/>
            <person name="Marcello L."/>
            <person name="McQuillan J."/>
            <person name="Otto T.D."/>
            <person name="Quail M.A."/>
            <person name="Sanders M.J."/>
            <person name="van Tonder A."/>
            <person name="Ginger M.L."/>
            <person name="Field M.C."/>
            <person name="Barry J.D."/>
            <person name="Hertz-Fowler C."/>
            <person name="Berriman M."/>
        </authorList>
    </citation>
    <scope>NUCLEOTIDE SEQUENCE</scope>
    <source>
        <strain evidence="1">Y486</strain>
    </source>
</reference>
<accession>G0TXU3</accession>
<evidence type="ECO:0000313" key="1">
    <source>
        <dbReference type="EMBL" id="CCC48785.1"/>
    </source>
</evidence>
<gene>
    <name evidence="1" type="ORF">TVY486_0701220</name>
</gene>
<dbReference type="AlphaFoldDB" id="G0TXU3"/>
<dbReference type="EMBL" id="HE573023">
    <property type="protein sequence ID" value="CCC48785.1"/>
    <property type="molecule type" value="Genomic_DNA"/>
</dbReference>